<sequence>MITYKKGDLLTDEAFALVNTVNTVGAMGKGIALAFKKAFPDNYLRYRTACLAGNVRVGELFVVPDSTLLMGQRLIINFPTKKDWRDPSEYEYVTMGLTKLRAFIQDNKITSLAMPALGCGNGGLNWDKVKPMIVEALRGLDCEIAVYEPA</sequence>
<dbReference type="CDD" id="cd02901">
    <property type="entry name" value="Macro_Poa1p-like"/>
    <property type="match status" value="1"/>
</dbReference>
<evidence type="ECO:0000259" key="2">
    <source>
        <dbReference type="PROSITE" id="PS51154"/>
    </source>
</evidence>
<dbReference type="InterPro" id="IPR050892">
    <property type="entry name" value="ADP-ribose_metab_enzymes"/>
</dbReference>
<evidence type="ECO:0000313" key="3">
    <source>
        <dbReference type="EMBL" id="AYL95283.1"/>
    </source>
</evidence>
<dbReference type="GO" id="GO:0140291">
    <property type="term" value="P:peptidyl-glutamate ADP-deribosylation"/>
    <property type="evidence" value="ECO:0007669"/>
    <property type="project" value="TreeGrafter"/>
</dbReference>
<protein>
    <recommendedName>
        <fullName evidence="2">Macro domain-containing protein</fullName>
    </recommendedName>
</protein>
<keyword evidence="4" id="KW-1185">Reference proteome</keyword>
<dbReference type="KEGG" id="muh:HYN43_008235"/>
<gene>
    <name evidence="3" type="ORF">HYN43_008235</name>
</gene>
<dbReference type="AlphaFoldDB" id="A0A494VV25"/>
<feature type="domain" description="Macro" evidence="2">
    <location>
        <begin position="1"/>
        <end position="150"/>
    </location>
</feature>
<dbReference type="PANTHER" id="PTHR12521">
    <property type="entry name" value="PROTEIN C6ORF130"/>
    <property type="match status" value="1"/>
</dbReference>
<proteinExistence type="predicted"/>
<dbReference type="InterPro" id="IPR043472">
    <property type="entry name" value="Macro_dom-like"/>
</dbReference>
<dbReference type="PANTHER" id="PTHR12521:SF0">
    <property type="entry name" value="ADP-RIBOSE GLYCOHYDROLASE OARD1"/>
    <property type="match status" value="1"/>
</dbReference>
<dbReference type="InterPro" id="IPR002589">
    <property type="entry name" value="Macro_dom"/>
</dbReference>
<accession>A0A494VV25</accession>
<comment type="catalytic activity">
    <reaction evidence="1">
        <text>an N-(ADP-alpha-D-ribosyl)-thymidine in DNA + H2O = a thymidine in DNA + ADP-D-ribose</text>
        <dbReference type="Rhea" id="RHEA:71655"/>
        <dbReference type="Rhea" id="RHEA-COMP:13556"/>
        <dbReference type="Rhea" id="RHEA-COMP:18051"/>
        <dbReference type="ChEBI" id="CHEBI:15377"/>
        <dbReference type="ChEBI" id="CHEBI:57967"/>
        <dbReference type="ChEBI" id="CHEBI:137386"/>
        <dbReference type="ChEBI" id="CHEBI:191199"/>
    </reaction>
    <physiologicalReaction direction="left-to-right" evidence="1">
        <dbReference type="Rhea" id="RHEA:71656"/>
    </physiologicalReaction>
</comment>
<dbReference type="PROSITE" id="PS51154">
    <property type="entry name" value="MACRO"/>
    <property type="match status" value="1"/>
</dbReference>
<name>A0A494VV25_9SPHI</name>
<dbReference type="Proteomes" id="UP000270046">
    <property type="component" value="Chromosome"/>
</dbReference>
<dbReference type="RefSeq" id="WP_119408986.1">
    <property type="nucleotide sequence ID" value="NZ_CP032869.1"/>
</dbReference>
<dbReference type="OrthoDB" id="9780211at2"/>
<evidence type="ECO:0000313" key="4">
    <source>
        <dbReference type="Proteomes" id="UP000270046"/>
    </source>
</evidence>
<dbReference type="Pfam" id="PF01661">
    <property type="entry name" value="Macro"/>
    <property type="match status" value="1"/>
</dbReference>
<organism evidence="3 4">
    <name type="scientific">Mucilaginibacter celer</name>
    <dbReference type="NCBI Taxonomy" id="2305508"/>
    <lineage>
        <taxon>Bacteria</taxon>
        <taxon>Pseudomonadati</taxon>
        <taxon>Bacteroidota</taxon>
        <taxon>Sphingobacteriia</taxon>
        <taxon>Sphingobacteriales</taxon>
        <taxon>Sphingobacteriaceae</taxon>
        <taxon>Mucilaginibacter</taxon>
    </lineage>
</organism>
<dbReference type="EMBL" id="CP032869">
    <property type="protein sequence ID" value="AYL95283.1"/>
    <property type="molecule type" value="Genomic_DNA"/>
</dbReference>
<dbReference type="SUPFAM" id="SSF52949">
    <property type="entry name" value="Macro domain-like"/>
    <property type="match status" value="1"/>
</dbReference>
<evidence type="ECO:0000256" key="1">
    <source>
        <dbReference type="ARBA" id="ARBA00035885"/>
    </source>
</evidence>
<dbReference type="Gene3D" id="3.40.220.10">
    <property type="entry name" value="Leucine Aminopeptidase, subunit E, domain 1"/>
    <property type="match status" value="1"/>
</dbReference>
<dbReference type="SMART" id="SM00506">
    <property type="entry name" value="A1pp"/>
    <property type="match status" value="1"/>
</dbReference>
<reference evidence="3 4" key="1">
    <citation type="submission" date="2018-10" db="EMBL/GenBank/DDBJ databases">
        <title>Genome sequencing of Mucilaginibacter sp. HYN0043.</title>
        <authorList>
            <person name="Kim M."/>
            <person name="Yi H."/>
        </authorList>
    </citation>
    <scope>NUCLEOTIDE SEQUENCE [LARGE SCALE GENOMIC DNA]</scope>
    <source>
        <strain evidence="3 4">HYN0043</strain>
    </source>
</reference>